<proteinExistence type="predicted"/>
<gene>
    <name evidence="1" type="ORF">WMO26_01675</name>
</gene>
<accession>A0ABV1DYS7</accession>
<dbReference type="EMBL" id="JBBMFD010000001">
    <property type="protein sequence ID" value="MEQ2439532.1"/>
    <property type="molecule type" value="Genomic_DNA"/>
</dbReference>
<keyword evidence="2" id="KW-1185">Reference proteome</keyword>
<evidence type="ECO:0000313" key="1">
    <source>
        <dbReference type="EMBL" id="MEQ2439532.1"/>
    </source>
</evidence>
<dbReference type="Proteomes" id="UP001489509">
    <property type="component" value="Unassembled WGS sequence"/>
</dbReference>
<sequence>MAKYAFSVFREIEKYRYFILCAVHGDMGDEIKAMSCRAIYLSVPLSLRLNRIKQRAYDKFGERVRIGGDMYDQEQRFLAIVASRPTEKTEMWFKTLSCPVIYADGTRDVQDQVKWLTANHAAILEKRGEINLHGAK</sequence>
<protein>
    <submittedName>
        <fullName evidence="1">Uncharacterized protein</fullName>
    </submittedName>
</protein>
<comment type="caution">
    <text evidence="1">The sequence shown here is derived from an EMBL/GenBank/DDBJ whole genome shotgun (WGS) entry which is preliminary data.</text>
</comment>
<name>A0ABV1DYS7_9FIRM</name>
<evidence type="ECO:0000313" key="2">
    <source>
        <dbReference type="Proteomes" id="UP001489509"/>
    </source>
</evidence>
<reference evidence="1 2" key="1">
    <citation type="submission" date="2024-03" db="EMBL/GenBank/DDBJ databases">
        <title>Human intestinal bacterial collection.</title>
        <authorList>
            <person name="Pauvert C."/>
            <person name="Hitch T.C.A."/>
            <person name="Clavel T."/>
        </authorList>
    </citation>
    <scope>NUCLEOTIDE SEQUENCE [LARGE SCALE GENOMIC DNA]</scope>
    <source>
        <strain evidence="1 2">CLA-JM-H44</strain>
    </source>
</reference>
<organism evidence="1 2">
    <name type="scientific">Solibaculum intestinale</name>
    <dbReference type="NCBI Taxonomy" id="3133165"/>
    <lineage>
        <taxon>Bacteria</taxon>
        <taxon>Bacillati</taxon>
        <taxon>Bacillota</taxon>
        <taxon>Clostridia</taxon>
        <taxon>Eubacteriales</taxon>
        <taxon>Oscillospiraceae</taxon>
        <taxon>Solibaculum</taxon>
    </lineage>
</organism>